<accession>A0A318J8J5</accession>
<gene>
    <name evidence="1" type="ORF">DFR42_10851</name>
</gene>
<organism evidence="1 2">
    <name type="scientific">Undibacterium pigrum</name>
    <dbReference type="NCBI Taxonomy" id="401470"/>
    <lineage>
        <taxon>Bacteria</taxon>
        <taxon>Pseudomonadati</taxon>
        <taxon>Pseudomonadota</taxon>
        <taxon>Betaproteobacteria</taxon>
        <taxon>Burkholderiales</taxon>
        <taxon>Oxalobacteraceae</taxon>
        <taxon>Undibacterium</taxon>
    </lineage>
</organism>
<dbReference type="GO" id="GO:0003824">
    <property type="term" value="F:catalytic activity"/>
    <property type="evidence" value="ECO:0007669"/>
    <property type="project" value="InterPro"/>
</dbReference>
<dbReference type="AlphaFoldDB" id="A0A318J8J5"/>
<name>A0A318J8J5_9BURK</name>
<evidence type="ECO:0000313" key="1">
    <source>
        <dbReference type="EMBL" id="PXX40218.1"/>
    </source>
</evidence>
<dbReference type="Proteomes" id="UP000247792">
    <property type="component" value="Unassembled WGS sequence"/>
</dbReference>
<dbReference type="InterPro" id="IPR036648">
    <property type="entry name" value="CN_Hdrase_a/SCN_Hdrase_g_sf"/>
</dbReference>
<dbReference type="GO" id="GO:0046914">
    <property type="term" value="F:transition metal ion binding"/>
    <property type="evidence" value="ECO:0007669"/>
    <property type="project" value="InterPro"/>
</dbReference>
<protein>
    <submittedName>
        <fullName evidence="1">Uncharacterized protein</fullName>
    </submittedName>
</protein>
<dbReference type="RefSeq" id="WP_110256962.1">
    <property type="nucleotide sequence ID" value="NZ_QJKB01000008.1"/>
</dbReference>
<keyword evidence="2" id="KW-1185">Reference proteome</keyword>
<proteinExistence type="predicted"/>
<reference evidence="1 2" key="1">
    <citation type="submission" date="2018-05" db="EMBL/GenBank/DDBJ databases">
        <title>Genomic Encyclopedia of Type Strains, Phase IV (KMG-IV): sequencing the most valuable type-strain genomes for metagenomic binning, comparative biology and taxonomic classification.</title>
        <authorList>
            <person name="Goeker M."/>
        </authorList>
    </citation>
    <scope>NUCLEOTIDE SEQUENCE [LARGE SCALE GENOMIC DNA]</scope>
    <source>
        <strain evidence="1 2">DSM 19792</strain>
    </source>
</reference>
<evidence type="ECO:0000313" key="2">
    <source>
        <dbReference type="Proteomes" id="UP000247792"/>
    </source>
</evidence>
<comment type="caution">
    <text evidence="1">The sequence shown here is derived from an EMBL/GenBank/DDBJ whole genome shotgun (WGS) entry which is preliminary data.</text>
</comment>
<sequence>MAHLYDQLASAIAKSAQDPAYRTKLLSDPNGTLKSDGVDIGGAKISMEWTEITNVLSILVENGGANWTGSIVLSIKK</sequence>
<dbReference type="SUPFAM" id="SSF56209">
    <property type="entry name" value="Nitrile hydratase alpha chain"/>
    <property type="match status" value="1"/>
</dbReference>
<dbReference type="EMBL" id="QJKB01000008">
    <property type="protein sequence ID" value="PXX40218.1"/>
    <property type="molecule type" value="Genomic_DNA"/>
</dbReference>
<dbReference type="OrthoDB" id="9155093at2"/>